<evidence type="ECO:0000313" key="2">
    <source>
        <dbReference type="EMBL" id="MED6146229.1"/>
    </source>
</evidence>
<feature type="signal peptide" evidence="1">
    <location>
        <begin position="1"/>
        <end position="16"/>
    </location>
</feature>
<organism evidence="2 3">
    <name type="scientific">Stylosanthes scabra</name>
    <dbReference type="NCBI Taxonomy" id="79078"/>
    <lineage>
        <taxon>Eukaryota</taxon>
        <taxon>Viridiplantae</taxon>
        <taxon>Streptophyta</taxon>
        <taxon>Embryophyta</taxon>
        <taxon>Tracheophyta</taxon>
        <taxon>Spermatophyta</taxon>
        <taxon>Magnoliopsida</taxon>
        <taxon>eudicotyledons</taxon>
        <taxon>Gunneridae</taxon>
        <taxon>Pentapetalae</taxon>
        <taxon>rosids</taxon>
        <taxon>fabids</taxon>
        <taxon>Fabales</taxon>
        <taxon>Fabaceae</taxon>
        <taxon>Papilionoideae</taxon>
        <taxon>50 kb inversion clade</taxon>
        <taxon>dalbergioids sensu lato</taxon>
        <taxon>Dalbergieae</taxon>
        <taxon>Pterocarpus clade</taxon>
        <taxon>Stylosanthes</taxon>
    </lineage>
</organism>
<feature type="chain" id="PRO_5047338187" description="Secreted protein" evidence="1">
    <location>
        <begin position="17"/>
        <end position="211"/>
    </location>
</feature>
<comment type="caution">
    <text evidence="2">The sequence shown here is derived from an EMBL/GenBank/DDBJ whole genome shotgun (WGS) entry which is preliminary data.</text>
</comment>
<keyword evidence="3" id="KW-1185">Reference proteome</keyword>
<dbReference type="Proteomes" id="UP001341840">
    <property type="component" value="Unassembled WGS sequence"/>
</dbReference>
<gene>
    <name evidence="2" type="ORF">PIB30_032607</name>
</gene>
<protein>
    <recommendedName>
        <fullName evidence="4">Secreted protein</fullName>
    </recommendedName>
</protein>
<sequence length="211" mass="24124">MRRSMCLALHMFKVVATCFDACAWLSQHCEEPCLPCICVLSCAYAWLWEGLAKLGHICFSKTGFKGLEETRRCLEDDEVLESSKSELRSLRRESVLPITPWPLDQHHLAAQPLDRGLCMSKCVKHGCQMRQRHTISASGNRSRSFQNEERESVDDGFQFSRRIMFQPHLGRRFPAPPSFPCNPLLTDSLSSSAARSPSSFIWAVHYCIMRR</sequence>
<keyword evidence="1" id="KW-0732">Signal</keyword>
<accession>A0ABU6TBX3</accession>
<evidence type="ECO:0000313" key="3">
    <source>
        <dbReference type="Proteomes" id="UP001341840"/>
    </source>
</evidence>
<name>A0ABU6TBX3_9FABA</name>
<dbReference type="EMBL" id="JASCZI010090765">
    <property type="protein sequence ID" value="MED6146229.1"/>
    <property type="molecule type" value="Genomic_DNA"/>
</dbReference>
<proteinExistence type="predicted"/>
<evidence type="ECO:0000256" key="1">
    <source>
        <dbReference type="SAM" id="SignalP"/>
    </source>
</evidence>
<reference evidence="2 3" key="1">
    <citation type="journal article" date="2023" name="Plants (Basel)">
        <title>Bridging the Gap: Combining Genomics and Transcriptomics Approaches to Understand Stylosanthes scabra, an Orphan Legume from the Brazilian Caatinga.</title>
        <authorList>
            <person name="Ferreira-Neto J.R.C."/>
            <person name="da Silva M.D."/>
            <person name="Binneck E."/>
            <person name="de Melo N.F."/>
            <person name="da Silva R.H."/>
            <person name="de Melo A.L.T.M."/>
            <person name="Pandolfi V."/>
            <person name="Bustamante F.O."/>
            <person name="Brasileiro-Vidal A.C."/>
            <person name="Benko-Iseppon A.M."/>
        </authorList>
    </citation>
    <scope>NUCLEOTIDE SEQUENCE [LARGE SCALE GENOMIC DNA]</scope>
    <source>
        <tissue evidence="2">Leaves</tissue>
    </source>
</reference>
<evidence type="ECO:0008006" key="4">
    <source>
        <dbReference type="Google" id="ProtNLM"/>
    </source>
</evidence>